<comment type="subcellular location">
    <subcellularLocation>
        <location evidence="1">Membrane</location>
        <topology evidence="1">Multi-pass membrane protein</topology>
    </subcellularLocation>
</comment>
<evidence type="ECO:0000256" key="3">
    <source>
        <dbReference type="ARBA" id="ARBA00022989"/>
    </source>
</evidence>
<evidence type="ECO:0000256" key="7">
    <source>
        <dbReference type="SAM" id="Phobius"/>
    </source>
</evidence>
<keyword evidence="3 7" id="KW-1133">Transmembrane helix</keyword>
<protein>
    <recommendedName>
        <fullName evidence="8">Rhodopsin domain-containing protein</fullName>
    </recommendedName>
</protein>
<proteinExistence type="inferred from homology"/>
<gene>
    <name evidence="9" type="ORF">ALECFALPRED_009696</name>
</gene>
<dbReference type="GO" id="GO:0016020">
    <property type="term" value="C:membrane"/>
    <property type="evidence" value="ECO:0007669"/>
    <property type="project" value="UniProtKB-SubCell"/>
</dbReference>
<name>A0A8H3J813_9LECA</name>
<dbReference type="PANTHER" id="PTHR33048">
    <property type="entry name" value="PTH11-LIKE INTEGRAL MEMBRANE PROTEIN (AFU_ORTHOLOGUE AFUA_5G11245)"/>
    <property type="match status" value="1"/>
</dbReference>
<organism evidence="9 10">
    <name type="scientific">Alectoria fallacina</name>
    <dbReference type="NCBI Taxonomy" id="1903189"/>
    <lineage>
        <taxon>Eukaryota</taxon>
        <taxon>Fungi</taxon>
        <taxon>Dikarya</taxon>
        <taxon>Ascomycota</taxon>
        <taxon>Pezizomycotina</taxon>
        <taxon>Lecanoromycetes</taxon>
        <taxon>OSLEUM clade</taxon>
        <taxon>Lecanoromycetidae</taxon>
        <taxon>Lecanorales</taxon>
        <taxon>Lecanorineae</taxon>
        <taxon>Parmeliaceae</taxon>
        <taxon>Alectoria</taxon>
    </lineage>
</organism>
<evidence type="ECO:0000256" key="6">
    <source>
        <dbReference type="SAM" id="MobiDB-lite"/>
    </source>
</evidence>
<feature type="transmembrane region" description="Helical" evidence="7">
    <location>
        <begin position="162"/>
        <end position="183"/>
    </location>
</feature>
<evidence type="ECO:0000256" key="2">
    <source>
        <dbReference type="ARBA" id="ARBA00022692"/>
    </source>
</evidence>
<dbReference type="InterPro" id="IPR049326">
    <property type="entry name" value="Rhodopsin_dom_fungi"/>
</dbReference>
<evidence type="ECO:0000256" key="4">
    <source>
        <dbReference type="ARBA" id="ARBA00023136"/>
    </source>
</evidence>
<sequence length="474" mass="50875">MASIPGVNGMTTSTTSTSAVAQIVMASTKTMSSAAMKPTASATMAGAAMASSIMNNPQAGMATMKNMCASPGMSQMCQDNTRIVIGTCIGLIILSTFAVLLRLASRRVSALSFWWDDAVIISSLMGSFACSALMLIDAKNGVGRHFETVPESSVVMLFKTTVAYDIFYCVCVTLTKISILLFYYRLFGVNKAFKYACHVVLTLVTCWCIAIVLTVIFQCIPVEAAWIRPYPHSKCINSNASLLGTAITNVILDIVILVLPMVPIWSLSLTVRQKVTLTAIFLLGAFICGAAIVRVWAIINIDQTDVTWSYVRPLIWSSVEISIGITCACLPTLQPLIQLCLGRRSLSNSSQRNPNAPNNNNNNNNNNQNPRYSSALGYAVGIQAHGRPQMVGVRRPSNTEFYRLKERGAGVTESKTSAWASRDDLGLGASEAGASASARAGTSWSDEIPLKGIRVKHKVEVDTSSDTGGVLSPV</sequence>
<comment type="caution">
    <text evidence="9">The sequence shown here is derived from an EMBL/GenBank/DDBJ whole genome shotgun (WGS) entry which is preliminary data.</text>
</comment>
<evidence type="ECO:0000256" key="5">
    <source>
        <dbReference type="ARBA" id="ARBA00038359"/>
    </source>
</evidence>
<dbReference type="OrthoDB" id="5417844at2759"/>
<comment type="similarity">
    <text evidence="5">Belongs to the SAT4 family.</text>
</comment>
<dbReference type="InterPro" id="IPR052337">
    <property type="entry name" value="SAT4-like"/>
</dbReference>
<evidence type="ECO:0000256" key="1">
    <source>
        <dbReference type="ARBA" id="ARBA00004141"/>
    </source>
</evidence>
<dbReference type="Proteomes" id="UP000664203">
    <property type="component" value="Unassembled WGS sequence"/>
</dbReference>
<keyword evidence="10" id="KW-1185">Reference proteome</keyword>
<dbReference type="EMBL" id="CAJPDR010000741">
    <property type="protein sequence ID" value="CAF9942315.1"/>
    <property type="molecule type" value="Genomic_DNA"/>
</dbReference>
<accession>A0A8H3J813</accession>
<dbReference type="AlphaFoldDB" id="A0A8H3J813"/>
<evidence type="ECO:0000259" key="8">
    <source>
        <dbReference type="Pfam" id="PF20684"/>
    </source>
</evidence>
<keyword evidence="4 7" id="KW-0472">Membrane</keyword>
<feature type="transmembrane region" description="Helical" evidence="7">
    <location>
        <begin position="195"/>
        <end position="220"/>
    </location>
</feature>
<feature type="transmembrane region" description="Helical" evidence="7">
    <location>
        <begin position="83"/>
        <end position="101"/>
    </location>
</feature>
<evidence type="ECO:0000313" key="10">
    <source>
        <dbReference type="Proteomes" id="UP000664203"/>
    </source>
</evidence>
<feature type="transmembrane region" description="Helical" evidence="7">
    <location>
        <begin position="113"/>
        <end position="136"/>
    </location>
</feature>
<feature type="transmembrane region" description="Helical" evidence="7">
    <location>
        <begin position="240"/>
        <end position="265"/>
    </location>
</feature>
<dbReference type="Pfam" id="PF20684">
    <property type="entry name" value="Fung_rhodopsin"/>
    <property type="match status" value="1"/>
</dbReference>
<evidence type="ECO:0000313" key="9">
    <source>
        <dbReference type="EMBL" id="CAF9942315.1"/>
    </source>
</evidence>
<reference evidence="9" key="1">
    <citation type="submission" date="2021-03" db="EMBL/GenBank/DDBJ databases">
        <authorList>
            <person name="Tagirdzhanova G."/>
        </authorList>
    </citation>
    <scope>NUCLEOTIDE SEQUENCE</scope>
</reference>
<keyword evidence="2 7" id="KW-0812">Transmembrane</keyword>
<feature type="domain" description="Rhodopsin" evidence="8">
    <location>
        <begin position="101"/>
        <end position="338"/>
    </location>
</feature>
<dbReference type="PANTHER" id="PTHR33048:SF47">
    <property type="entry name" value="INTEGRAL MEMBRANE PROTEIN-RELATED"/>
    <property type="match status" value="1"/>
</dbReference>
<feature type="region of interest" description="Disordered" evidence="6">
    <location>
        <begin position="348"/>
        <end position="370"/>
    </location>
</feature>
<feature type="transmembrane region" description="Helical" evidence="7">
    <location>
        <begin position="277"/>
        <end position="301"/>
    </location>
</feature>